<evidence type="ECO:0000256" key="1">
    <source>
        <dbReference type="ARBA" id="ARBA00007462"/>
    </source>
</evidence>
<proteinExistence type="inferred from homology"/>
<dbReference type="PANTHER" id="PTHR13245:SF14">
    <property type="entry name" value="RRP15-LIKE PROTEIN"/>
    <property type="match status" value="1"/>
</dbReference>
<evidence type="ECO:0000256" key="2">
    <source>
        <dbReference type="SAM" id="MobiDB-lite"/>
    </source>
</evidence>
<accession>A0AAV6LZ24</accession>
<dbReference type="GO" id="GO:0030687">
    <property type="term" value="C:preribosome, large subunit precursor"/>
    <property type="evidence" value="ECO:0007669"/>
    <property type="project" value="TreeGrafter"/>
</dbReference>
<dbReference type="GO" id="GO:0000470">
    <property type="term" value="P:maturation of LSU-rRNA"/>
    <property type="evidence" value="ECO:0007669"/>
    <property type="project" value="TreeGrafter"/>
</dbReference>
<dbReference type="GO" id="GO:0000460">
    <property type="term" value="P:maturation of 5.8S rRNA"/>
    <property type="evidence" value="ECO:0007669"/>
    <property type="project" value="TreeGrafter"/>
</dbReference>
<protein>
    <submittedName>
        <fullName evidence="3">Uncharacterized protein</fullName>
    </submittedName>
</protein>
<feature type="region of interest" description="Disordered" evidence="2">
    <location>
        <begin position="1"/>
        <end position="39"/>
    </location>
</feature>
<dbReference type="AlphaFoldDB" id="A0AAV6LZ24"/>
<feature type="non-terminal residue" evidence="3">
    <location>
        <position position="1"/>
    </location>
</feature>
<dbReference type="PANTHER" id="PTHR13245">
    <property type="entry name" value="RRP15-LIKE PROTEIN"/>
    <property type="match status" value="1"/>
</dbReference>
<comment type="similarity">
    <text evidence="1">Belongs to the RRP15 family.</text>
</comment>
<gene>
    <name evidence="3" type="ORF">SDJN03_28937</name>
</gene>
<sequence>MLSHEEVGDEEFSEGEEEGKDVNADLELSEDDENGDIQPGIAKFTEGCRAFRAALRSILKKSISDETLGPILSANKKLVAEKLAEEEAERKVKRRGQERETNGGRKRPCETCYLDSNEKFLIGVATKGVISMCIAACRLSVVKLFNAVNKAQHAQKGLNPSRAKDVKGKKLSFLCWARQFCQQQTVMQSTHQVVQWTPKDPLGLHCVIIIC</sequence>
<dbReference type="Proteomes" id="UP000685013">
    <property type="component" value="Chromosome 19"/>
</dbReference>
<dbReference type="EMBL" id="JAGKQH010000019">
    <property type="protein sequence ID" value="KAG6572209.1"/>
    <property type="molecule type" value="Genomic_DNA"/>
</dbReference>
<organism evidence="3 4">
    <name type="scientific">Cucurbita argyrosperma subsp. sororia</name>
    <dbReference type="NCBI Taxonomy" id="37648"/>
    <lineage>
        <taxon>Eukaryota</taxon>
        <taxon>Viridiplantae</taxon>
        <taxon>Streptophyta</taxon>
        <taxon>Embryophyta</taxon>
        <taxon>Tracheophyta</taxon>
        <taxon>Spermatophyta</taxon>
        <taxon>Magnoliopsida</taxon>
        <taxon>eudicotyledons</taxon>
        <taxon>Gunneridae</taxon>
        <taxon>Pentapetalae</taxon>
        <taxon>rosids</taxon>
        <taxon>fabids</taxon>
        <taxon>Cucurbitales</taxon>
        <taxon>Cucurbitaceae</taxon>
        <taxon>Cucurbiteae</taxon>
        <taxon>Cucurbita</taxon>
    </lineage>
</organism>
<feature type="compositionally biased region" description="Acidic residues" evidence="2">
    <location>
        <begin position="7"/>
        <end position="19"/>
    </location>
</feature>
<dbReference type="Pfam" id="PF07890">
    <property type="entry name" value="Rrp15p"/>
    <property type="match status" value="1"/>
</dbReference>
<name>A0AAV6LZ24_9ROSI</name>
<evidence type="ECO:0000313" key="3">
    <source>
        <dbReference type="EMBL" id="KAG6572209.1"/>
    </source>
</evidence>
<keyword evidence="4" id="KW-1185">Reference proteome</keyword>
<comment type="caution">
    <text evidence="3">The sequence shown here is derived from an EMBL/GenBank/DDBJ whole genome shotgun (WGS) entry which is preliminary data.</text>
</comment>
<dbReference type="InterPro" id="IPR012459">
    <property type="entry name" value="Rrp15"/>
</dbReference>
<evidence type="ECO:0000313" key="4">
    <source>
        <dbReference type="Proteomes" id="UP000685013"/>
    </source>
</evidence>
<reference evidence="3 4" key="1">
    <citation type="journal article" date="2021" name="Hortic Res">
        <title>The domestication of Cucurbita argyrosperma as revealed by the genome of its wild relative.</title>
        <authorList>
            <person name="Barrera-Redondo J."/>
            <person name="Sanchez-de la Vega G."/>
            <person name="Aguirre-Liguori J.A."/>
            <person name="Castellanos-Morales G."/>
            <person name="Gutierrez-Guerrero Y.T."/>
            <person name="Aguirre-Dugua X."/>
            <person name="Aguirre-Planter E."/>
            <person name="Tenaillon M.I."/>
            <person name="Lira-Saade R."/>
            <person name="Eguiarte L.E."/>
        </authorList>
    </citation>
    <scope>NUCLEOTIDE SEQUENCE [LARGE SCALE GENOMIC DNA]</scope>
    <source>
        <strain evidence="3">JBR-2021</strain>
    </source>
</reference>